<dbReference type="AlphaFoldDB" id="A0AAN9GEU0"/>
<evidence type="ECO:0000256" key="2">
    <source>
        <dbReference type="ARBA" id="ARBA00022679"/>
    </source>
</evidence>
<dbReference type="PANTHER" id="PTHR11927:SF9">
    <property type="entry name" value="L-FUCOSYLTRANSFERASE"/>
    <property type="match status" value="1"/>
</dbReference>
<dbReference type="GO" id="GO:0008107">
    <property type="term" value="F:galactoside 2-alpha-L-fucosyltransferase activity"/>
    <property type="evidence" value="ECO:0007669"/>
    <property type="project" value="InterPro"/>
</dbReference>
<keyword evidence="2 3" id="KW-0808">Transferase</keyword>
<dbReference type="GO" id="GO:0005975">
    <property type="term" value="P:carbohydrate metabolic process"/>
    <property type="evidence" value="ECO:0007669"/>
    <property type="project" value="InterPro"/>
</dbReference>
<keyword evidence="3" id="KW-0333">Golgi apparatus</keyword>
<dbReference type="CDD" id="cd11301">
    <property type="entry name" value="Fut1_Fut2_like"/>
    <property type="match status" value="1"/>
</dbReference>
<reference evidence="6 7" key="1">
    <citation type="submission" date="2024-02" db="EMBL/GenBank/DDBJ databases">
        <title>Chromosome-scale genome assembly of the rough periwinkle Littorina saxatilis.</title>
        <authorList>
            <person name="De Jode A."/>
            <person name="Faria R."/>
            <person name="Formenti G."/>
            <person name="Sims Y."/>
            <person name="Smith T.P."/>
            <person name="Tracey A."/>
            <person name="Wood J.M.D."/>
            <person name="Zagrodzka Z.B."/>
            <person name="Johannesson K."/>
            <person name="Butlin R.K."/>
            <person name="Leder E.H."/>
        </authorList>
    </citation>
    <scope>NUCLEOTIDE SEQUENCE [LARGE SCALE GENOMIC DNA]</scope>
    <source>
        <strain evidence="6">Snail1</strain>
        <tissue evidence="6">Muscle</tissue>
    </source>
</reference>
<dbReference type="Pfam" id="PF01531">
    <property type="entry name" value="Glyco_transf_11"/>
    <property type="match status" value="1"/>
</dbReference>
<sequence length="352" mass="39794">MNHHFIRTRNLFLALCVSCLLLGIYQFQSNNSTILHMFSLPPSMPQPPPPPQTPHSPPQPTPPPSSLETSSQVAHSSDNTTRVLCHRFAARLGNELFQYASTLGLALTLNRTPVFLGSHHLPNVLKTFNQISANSSRFASRCQKAKGANEVSCCKFDERLTRLDPSQDFTVGTYLVSYKYFEHHEPEIRKALIFTDKIRNESSHVVQELRQKHNTSTLIGVHVRRGDMANEHNIKLGYPQVSLDYLNRSMAFFRSRYPDCVFVVGSNSLQWCKDNVPSGYHVHYLTGHSPAVDMSILSSMDHTIITFWSFSWWVGFLNAGTTVHMKDFIVNGTQIGRQLDGSSFTYPGWIPL</sequence>
<proteinExistence type="inferred from homology"/>
<dbReference type="InterPro" id="IPR002516">
    <property type="entry name" value="Glyco_trans_11"/>
</dbReference>
<dbReference type="EC" id="2.4.1.-" evidence="3"/>
<keyword evidence="3" id="KW-0735">Signal-anchor</keyword>
<comment type="similarity">
    <text evidence="3">Belongs to the glycosyltransferase 11 family.</text>
</comment>
<dbReference type="EMBL" id="JBAMIC010000007">
    <property type="protein sequence ID" value="KAK7105586.1"/>
    <property type="molecule type" value="Genomic_DNA"/>
</dbReference>
<gene>
    <name evidence="6" type="ORF">V1264_016948</name>
</gene>
<accession>A0AAN9GEU0</accession>
<feature type="chain" id="PRO_5042819682" description="L-Fucosyltransferase" evidence="5">
    <location>
        <begin position="27"/>
        <end position="352"/>
    </location>
</feature>
<evidence type="ECO:0000256" key="3">
    <source>
        <dbReference type="RuleBase" id="RU363129"/>
    </source>
</evidence>
<comment type="caution">
    <text evidence="6">The sequence shown here is derived from an EMBL/GenBank/DDBJ whole genome shotgun (WGS) entry which is preliminary data.</text>
</comment>
<protein>
    <recommendedName>
        <fullName evidence="3">L-Fucosyltransferase</fullName>
        <ecNumber evidence="3">2.4.1.-</ecNumber>
    </recommendedName>
</protein>
<dbReference type="PANTHER" id="PTHR11927">
    <property type="entry name" value="GALACTOSIDE 2-L-FUCOSYLTRANSFERASE"/>
    <property type="match status" value="1"/>
</dbReference>
<comment type="pathway">
    <text evidence="3">Protein modification; protein glycosylation.</text>
</comment>
<evidence type="ECO:0000256" key="5">
    <source>
        <dbReference type="SAM" id="SignalP"/>
    </source>
</evidence>
<evidence type="ECO:0000256" key="1">
    <source>
        <dbReference type="ARBA" id="ARBA00022676"/>
    </source>
</evidence>
<keyword evidence="1 3" id="KW-0328">Glycosyltransferase</keyword>
<keyword evidence="3" id="KW-0812">Transmembrane</keyword>
<feature type="signal peptide" evidence="5">
    <location>
        <begin position="1"/>
        <end position="26"/>
    </location>
</feature>
<name>A0AAN9GEU0_9CAEN</name>
<dbReference type="GO" id="GO:0032580">
    <property type="term" value="C:Golgi cisterna membrane"/>
    <property type="evidence" value="ECO:0007669"/>
    <property type="project" value="UniProtKB-SubCell"/>
</dbReference>
<evidence type="ECO:0000313" key="7">
    <source>
        <dbReference type="Proteomes" id="UP001374579"/>
    </source>
</evidence>
<keyword evidence="3" id="KW-0325">Glycoprotein</keyword>
<comment type="subcellular location">
    <subcellularLocation>
        <location evidence="3">Golgi apparatus</location>
        <location evidence="3">Golgi stack membrane</location>
        <topology evidence="3">Single-pass type II membrane protein</topology>
    </subcellularLocation>
</comment>
<organism evidence="6 7">
    <name type="scientific">Littorina saxatilis</name>
    <dbReference type="NCBI Taxonomy" id="31220"/>
    <lineage>
        <taxon>Eukaryota</taxon>
        <taxon>Metazoa</taxon>
        <taxon>Spiralia</taxon>
        <taxon>Lophotrochozoa</taxon>
        <taxon>Mollusca</taxon>
        <taxon>Gastropoda</taxon>
        <taxon>Caenogastropoda</taxon>
        <taxon>Littorinimorpha</taxon>
        <taxon>Littorinoidea</taxon>
        <taxon>Littorinidae</taxon>
        <taxon>Littorina</taxon>
    </lineage>
</organism>
<feature type="compositionally biased region" description="Pro residues" evidence="4">
    <location>
        <begin position="42"/>
        <end position="65"/>
    </location>
</feature>
<feature type="region of interest" description="Disordered" evidence="4">
    <location>
        <begin position="38"/>
        <end position="73"/>
    </location>
</feature>
<keyword evidence="5" id="KW-0732">Signal</keyword>
<dbReference type="Proteomes" id="UP001374579">
    <property type="component" value="Unassembled WGS sequence"/>
</dbReference>
<evidence type="ECO:0000256" key="4">
    <source>
        <dbReference type="SAM" id="MobiDB-lite"/>
    </source>
</evidence>
<evidence type="ECO:0000313" key="6">
    <source>
        <dbReference type="EMBL" id="KAK7105586.1"/>
    </source>
</evidence>
<keyword evidence="7" id="KW-1185">Reference proteome</keyword>